<dbReference type="Pfam" id="PF13855">
    <property type="entry name" value="LRR_8"/>
    <property type="match status" value="1"/>
</dbReference>
<name>A0A6A4M7X6_9ERIC</name>
<evidence type="ECO:0000256" key="6">
    <source>
        <dbReference type="ARBA" id="ARBA00022737"/>
    </source>
</evidence>
<keyword evidence="6" id="KW-0677">Repeat</keyword>
<gene>
    <name evidence="13" type="ORF">C3L33_05442</name>
</gene>
<dbReference type="FunFam" id="3.80.10.10:FF:000095">
    <property type="entry name" value="LRR receptor-like serine/threonine-protein kinase GSO1"/>
    <property type="match status" value="1"/>
</dbReference>
<dbReference type="Pfam" id="PF08263">
    <property type="entry name" value="LRRNT_2"/>
    <property type="match status" value="1"/>
</dbReference>
<keyword evidence="11" id="KW-0732">Signal</keyword>
<dbReference type="InterPro" id="IPR032675">
    <property type="entry name" value="LRR_dom_sf"/>
</dbReference>
<evidence type="ECO:0000259" key="12">
    <source>
        <dbReference type="Pfam" id="PF08263"/>
    </source>
</evidence>
<comment type="caution">
    <text evidence="13">The sequence shown here is derived from an EMBL/GenBank/DDBJ whole genome shotgun (WGS) entry which is preliminary data.</text>
</comment>
<sequence>MESSSLFWVMMMSVLVWRCFGCLEQERHALLTLKANFNYPYFDPDDELFSWEAESTLSCCEWERVECNNSTGRVTGLSLAGTMTADVQDVDGSPTWLEDWGVGYFNGSLFLPFEELVNLDLRFETLWRLGNLEVLDLSDNYFNYSILPSLSGLSSLKYLYLARNRLEGSNHSDSFRGLAGLRNLKVLDLRSDDFVGLKLLDLSSTQIKSFELVQGLSSLRNLEDLYLGGSCLNDNFLQSIGVLASLKVLALSNCCLRGNLPTQGLCELRNLQELDLSGNQLEGALPPCLGNLKDIRVLDLSDNQLTGNIASSPLITLTSLVYLSLSSNHFLVPLSFGSFVNHSNLKVIFCDNNLFLAENESTTCAPTFQLNFLSLSNGTKGNYGIAFPSFLYFQYDLRIVEISHNNLNETFPSWLLENNARLKGLYLSDNSLFGPLEFPSHPHLNILAIDISNNELGGRIPPNISLMFPNLIEIRMSGNVFEGNLITHLFHDMNGLGFIDLSNNHLSGVLPDYFATRCATLKIIRLSNNNLSGKLSPSVFNLTSLVSLSLDGNNFTGNIPESLSLSTLLRLDISDNHFSGYLPGWIVNIRGLRELVMPKNHFHGSIPLEFCQLQYLWFLDLSNNNLTGFVPPCLFNIRHLYLRRNRLEGPMPIGIVESSILITLDLSENSLSGIIPTWISSLSSLIILLLKSNNFHGNIPSQLCQLDHLAMLDVSQNNLSGSLPPCLAKINRFGTNDMTIPFYVAGGFIFKQSFLFVNSTMLSQTRKDSWRYDSPNGIGEYDLKQVVVFTTKWNSYSYNAKILSIMSGIDFSFNQFTGEIPPEIGNLSHIRALNLSHNNLSGPIPATFSNLRQLESLDLSYNFLKGEIPSQLVELNSLAVFSVAHNDLSGKTPDRKGQFATFEESSYEGNPLLCGPPLHNSCNKIVPQPQVPNAPENEEEDSWLDTNAFYGSFVGSYITVLLGIVLVLYINPYWRRAWFNLIGVCLTESYYFVVDNFPRLSMFRKTSHEEQWINQIKKIVEEEVKVDIEVPVCIFSIPATLASFRPEAYMPQLMGLGPYHHCDPDLYDMERYKLAAATRLQKQFKTLEFEQLVDKLMEFEYTVRACYHKYLDIEGNTLMWIMAIDGLFLLEFLQIFTNKDNSKAAHLVDSAGRKLSHDSILSDVMLLENQISFFLFRKIISLQISPDDLYDNSLPSILTTFCHSISPVKLKDDFPLTGVLNRSHLLDLLYHMIVPELADQLTQEAPATLESITESKSSQQADSANSYQIFTTLWEILSRLRIIKKIADNFKKIITGAPGLSFLAAKAKESIKPENSQPKPVQVEKIMIPSASYLSEIAEVEFCPTTGDISTIKFDEKENKFYLPIITLNVHSEAIIRNLIAYEASTVSDSLVFARYTELLDGSIDTAEDAKLLREKKIIVNKLKNDDEVLQLFDGIGKSVRLTNAPYFDKTIEDVNEFFYNSPRFRIYSGVRKYVFGSWKILTLLAGILILLLTGLQSFCSVYTCPVMINSAAPN</sequence>
<feature type="non-terminal residue" evidence="13">
    <location>
        <position position="1"/>
    </location>
</feature>
<dbReference type="PANTHER" id="PTHR48062">
    <property type="entry name" value="RECEPTOR-LIKE PROTEIN 14"/>
    <property type="match status" value="1"/>
</dbReference>
<dbReference type="Pfam" id="PF00560">
    <property type="entry name" value="LRR_1"/>
    <property type="match status" value="8"/>
</dbReference>
<dbReference type="InterPro" id="IPR013210">
    <property type="entry name" value="LRR_N_plant-typ"/>
</dbReference>
<dbReference type="InterPro" id="IPR003591">
    <property type="entry name" value="Leu-rich_rpt_typical-subtyp"/>
</dbReference>
<protein>
    <recommendedName>
        <fullName evidence="12">Leucine-rich repeat-containing N-terminal plant-type domain-containing protein</fullName>
    </recommendedName>
</protein>
<keyword evidence="5 10" id="KW-0812">Transmembrane</keyword>
<evidence type="ECO:0000313" key="14">
    <source>
        <dbReference type="Proteomes" id="UP000428333"/>
    </source>
</evidence>
<dbReference type="GO" id="GO:0005886">
    <property type="term" value="C:plasma membrane"/>
    <property type="evidence" value="ECO:0007669"/>
    <property type="project" value="UniProtKB-SubCell"/>
</dbReference>
<dbReference type="InterPro" id="IPR001611">
    <property type="entry name" value="Leu-rich_rpt"/>
</dbReference>
<evidence type="ECO:0000256" key="8">
    <source>
        <dbReference type="ARBA" id="ARBA00023136"/>
    </source>
</evidence>
<dbReference type="SUPFAM" id="SSF52058">
    <property type="entry name" value="L domain-like"/>
    <property type="match status" value="2"/>
</dbReference>
<evidence type="ECO:0000256" key="11">
    <source>
        <dbReference type="SAM" id="SignalP"/>
    </source>
</evidence>
<dbReference type="Gene3D" id="3.80.10.10">
    <property type="entry name" value="Ribonuclease Inhibitor"/>
    <property type="match status" value="4"/>
</dbReference>
<accession>A0A6A4M7X6</accession>
<keyword evidence="4" id="KW-0433">Leucine-rich repeat</keyword>
<keyword evidence="8 10" id="KW-0472">Membrane</keyword>
<dbReference type="InterPro" id="IPR004158">
    <property type="entry name" value="DUF247_pln"/>
</dbReference>
<dbReference type="InterPro" id="IPR025875">
    <property type="entry name" value="Leu-rich_rpt_4"/>
</dbReference>
<keyword evidence="3" id="KW-1003">Cell membrane</keyword>
<keyword evidence="7 10" id="KW-1133">Transmembrane helix</keyword>
<reference evidence="13 14" key="1">
    <citation type="journal article" date="2019" name="Genome Biol. Evol.">
        <title>The Rhododendron genome and chromosomal organization provide insight into shared whole-genome duplications across the heath family (Ericaceae).</title>
        <authorList>
            <person name="Soza V.L."/>
            <person name="Lindsley D."/>
            <person name="Waalkes A."/>
            <person name="Ramage E."/>
            <person name="Patwardhan R.P."/>
            <person name="Burton J.N."/>
            <person name="Adey A."/>
            <person name="Kumar A."/>
            <person name="Qiu R."/>
            <person name="Shendure J."/>
            <person name="Hall B."/>
        </authorList>
    </citation>
    <scope>NUCLEOTIDE SEQUENCE [LARGE SCALE GENOMIC DNA]</scope>
    <source>
        <strain evidence="13">RSF 1966-606</strain>
    </source>
</reference>
<dbReference type="FunFam" id="3.80.10.10:FF:000213">
    <property type="entry name" value="Tyrosine-sulfated glycopeptide receptor 1"/>
    <property type="match status" value="1"/>
</dbReference>
<feature type="signal peptide" evidence="11">
    <location>
        <begin position="1"/>
        <end position="21"/>
    </location>
</feature>
<evidence type="ECO:0000256" key="4">
    <source>
        <dbReference type="ARBA" id="ARBA00022614"/>
    </source>
</evidence>
<dbReference type="GO" id="GO:0051707">
    <property type="term" value="P:response to other organism"/>
    <property type="evidence" value="ECO:0007669"/>
    <property type="project" value="UniProtKB-ARBA"/>
</dbReference>
<dbReference type="PRINTS" id="PR00019">
    <property type="entry name" value="LEURICHRPT"/>
</dbReference>
<feature type="transmembrane region" description="Helical" evidence="10">
    <location>
        <begin position="948"/>
        <end position="970"/>
    </location>
</feature>
<evidence type="ECO:0000313" key="13">
    <source>
        <dbReference type="EMBL" id="KAE9462658.1"/>
    </source>
</evidence>
<dbReference type="PANTHER" id="PTHR48062:SF21">
    <property type="entry name" value="RECEPTOR-LIKE PROTEIN 12"/>
    <property type="match status" value="1"/>
</dbReference>
<dbReference type="OrthoDB" id="4691307at2759"/>
<comment type="subcellular location">
    <subcellularLocation>
        <location evidence="1">Cell membrane</location>
        <topology evidence="1">Single-pass type I membrane protein</topology>
    </subcellularLocation>
</comment>
<proteinExistence type="inferred from homology"/>
<dbReference type="GO" id="GO:0006952">
    <property type="term" value="P:defense response"/>
    <property type="evidence" value="ECO:0007669"/>
    <property type="project" value="UniProtKB-ARBA"/>
</dbReference>
<evidence type="ECO:0000256" key="10">
    <source>
        <dbReference type="SAM" id="Phobius"/>
    </source>
</evidence>
<dbReference type="Pfam" id="PF03140">
    <property type="entry name" value="DUF247"/>
    <property type="match status" value="1"/>
</dbReference>
<evidence type="ECO:0000256" key="3">
    <source>
        <dbReference type="ARBA" id="ARBA00022475"/>
    </source>
</evidence>
<dbReference type="SMART" id="SM00369">
    <property type="entry name" value="LRR_TYP"/>
    <property type="match status" value="10"/>
</dbReference>
<dbReference type="InterPro" id="IPR051502">
    <property type="entry name" value="RLP_Defense_Trigger"/>
</dbReference>
<keyword evidence="9" id="KW-0325">Glycoprotein</keyword>
<dbReference type="SUPFAM" id="SSF52047">
    <property type="entry name" value="RNI-like"/>
    <property type="match status" value="1"/>
</dbReference>
<evidence type="ECO:0000256" key="7">
    <source>
        <dbReference type="ARBA" id="ARBA00022989"/>
    </source>
</evidence>
<feature type="transmembrane region" description="Helical" evidence="10">
    <location>
        <begin position="1474"/>
        <end position="1496"/>
    </location>
</feature>
<feature type="chain" id="PRO_5025588683" description="Leucine-rich repeat-containing N-terminal plant-type domain-containing protein" evidence="11">
    <location>
        <begin position="22"/>
        <end position="1515"/>
    </location>
</feature>
<keyword evidence="14" id="KW-1185">Reference proteome</keyword>
<dbReference type="EMBL" id="QEFC01000682">
    <property type="protein sequence ID" value="KAE9462658.1"/>
    <property type="molecule type" value="Genomic_DNA"/>
</dbReference>
<dbReference type="Pfam" id="PF12799">
    <property type="entry name" value="LRR_4"/>
    <property type="match status" value="1"/>
</dbReference>
<evidence type="ECO:0000256" key="5">
    <source>
        <dbReference type="ARBA" id="ARBA00022692"/>
    </source>
</evidence>
<organism evidence="13 14">
    <name type="scientific">Rhododendron williamsianum</name>
    <dbReference type="NCBI Taxonomy" id="262921"/>
    <lineage>
        <taxon>Eukaryota</taxon>
        <taxon>Viridiplantae</taxon>
        <taxon>Streptophyta</taxon>
        <taxon>Embryophyta</taxon>
        <taxon>Tracheophyta</taxon>
        <taxon>Spermatophyta</taxon>
        <taxon>Magnoliopsida</taxon>
        <taxon>eudicotyledons</taxon>
        <taxon>Gunneridae</taxon>
        <taxon>Pentapetalae</taxon>
        <taxon>asterids</taxon>
        <taxon>Ericales</taxon>
        <taxon>Ericaceae</taxon>
        <taxon>Ericoideae</taxon>
        <taxon>Rhodoreae</taxon>
        <taxon>Rhododendron</taxon>
    </lineage>
</organism>
<feature type="transmembrane region" description="Helical" evidence="10">
    <location>
        <begin position="977"/>
        <end position="994"/>
    </location>
</feature>
<comment type="similarity">
    <text evidence="2">Belongs to the RLP family.</text>
</comment>
<evidence type="ECO:0000256" key="9">
    <source>
        <dbReference type="ARBA" id="ARBA00023180"/>
    </source>
</evidence>
<evidence type="ECO:0000256" key="1">
    <source>
        <dbReference type="ARBA" id="ARBA00004251"/>
    </source>
</evidence>
<feature type="domain" description="Leucine-rich repeat-containing N-terminal plant-type" evidence="12">
    <location>
        <begin position="24"/>
        <end position="68"/>
    </location>
</feature>
<dbReference type="Proteomes" id="UP000428333">
    <property type="component" value="Linkage Group LG03"/>
</dbReference>
<evidence type="ECO:0000256" key="2">
    <source>
        <dbReference type="ARBA" id="ARBA00009592"/>
    </source>
</evidence>